<gene>
    <name evidence="8" type="ORF">WN944_022015</name>
</gene>
<evidence type="ECO:0000256" key="7">
    <source>
        <dbReference type="SAM" id="SignalP"/>
    </source>
</evidence>
<evidence type="ECO:0000256" key="1">
    <source>
        <dbReference type="ARBA" id="ARBA00004141"/>
    </source>
</evidence>
<sequence length="194" mass="21306">MTLLISTFALMSIGAGGIRPCSLASGEALAVLIAFTGIVYIQDHLGWKFGFTVPAILMLLSCFLFSLVSPLYVKEKASKQGLIHWLRTSGGCCLFLNKACIIRNPKEEELRALIKLTPPWSTGMIMAINISRNSFPLLQASSISSSLQIPAGSSSTFSIIALIIRLDIRTLLQKHKNNECQRRGEWLKGGRRVI</sequence>
<comment type="subcellular location">
    <subcellularLocation>
        <location evidence="1">Membrane</location>
        <topology evidence="1">Multi-pass membrane protein</topology>
    </subcellularLocation>
</comment>
<dbReference type="GO" id="GO:0022857">
    <property type="term" value="F:transmembrane transporter activity"/>
    <property type="evidence" value="ECO:0007669"/>
    <property type="project" value="InterPro"/>
</dbReference>
<comment type="caution">
    <text evidence="8">The sequence shown here is derived from an EMBL/GenBank/DDBJ whole genome shotgun (WGS) entry which is preliminary data.</text>
</comment>
<keyword evidence="9" id="KW-1185">Reference proteome</keyword>
<keyword evidence="4 6" id="KW-1133">Transmembrane helix</keyword>
<dbReference type="Proteomes" id="UP001428341">
    <property type="component" value="Unassembled WGS sequence"/>
</dbReference>
<evidence type="ECO:0000256" key="5">
    <source>
        <dbReference type="ARBA" id="ARBA00023136"/>
    </source>
</evidence>
<dbReference type="PANTHER" id="PTHR11654">
    <property type="entry name" value="OLIGOPEPTIDE TRANSPORTER-RELATED"/>
    <property type="match status" value="1"/>
</dbReference>
<dbReference type="InterPro" id="IPR036259">
    <property type="entry name" value="MFS_trans_sf"/>
</dbReference>
<dbReference type="AlphaFoldDB" id="A0AAP0N062"/>
<dbReference type="Pfam" id="PF00854">
    <property type="entry name" value="PTR2"/>
    <property type="match status" value="1"/>
</dbReference>
<evidence type="ECO:0000313" key="8">
    <source>
        <dbReference type="EMBL" id="KAK9229058.1"/>
    </source>
</evidence>
<keyword evidence="7" id="KW-0732">Signal</keyword>
<name>A0AAP0N062_9ROSI</name>
<keyword evidence="3 6" id="KW-0812">Transmembrane</keyword>
<proteinExistence type="inferred from homology"/>
<feature type="transmembrane region" description="Helical" evidence="6">
    <location>
        <begin position="24"/>
        <end position="41"/>
    </location>
</feature>
<organism evidence="8 9">
    <name type="scientific">Citrus x changshan-huyou</name>
    <dbReference type="NCBI Taxonomy" id="2935761"/>
    <lineage>
        <taxon>Eukaryota</taxon>
        <taxon>Viridiplantae</taxon>
        <taxon>Streptophyta</taxon>
        <taxon>Embryophyta</taxon>
        <taxon>Tracheophyta</taxon>
        <taxon>Spermatophyta</taxon>
        <taxon>Magnoliopsida</taxon>
        <taxon>eudicotyledons</taxon>
        <taxon>Gunneridae</taxon>
        <taxon>Pentapetalae</taxon>
        <taxon>rosids</taxon>
        <taxon>malvids</taxon>
        <taxon>Sapindales</taxon>
        <taxon>Rutaceae</taxon>
        <taxon>Aurantioideae</taxon>
        <taxon>Citrus</taxon>
    </lineage>
</organism>
<evidence type="ECO:0000256" key="6">
    <source>
        <dbReference type="SAM" id="Phobius"/>
    </source>
</evidence>
<dbReference type="InterPro" id="IPR000109">
    <property type="entry name" value="POT_fam"/>
</dbReference>
<comment type="similarity">
    <text evidence="2">Belongs to the major facilitator superfamily. Proton-dependent oligopeptide transporter (POT/PTR) (TC 2.A.17) family.</text>
</comment>
<evidence type="ECO:0000313" key="9">
    <source>
        <dbReference type="Proteomes" id="UP001428341"/>
    </source>
</evidence>
<keyword evidence="5 6" id="KW-0472">Membrane</keyword>
<reference evidence="8 9" key="1">
    <citation type="submission" date="2024-05" db="EMBL/GenBank/DDBJ databases">
        <title>Haplotype-resolved chromosome-level genome assembly of Huyou (Citrus changshanensis).</title>
        <authorList>
            <person name="Miao C."/>
            <person name="Chen W."/>
            <person name="Wu Y."/>
            <person name="Wang L."/>
            <person name="Zhao S."/>
            <person name="Grierson D."/>
            <person name="Xu C."/>
            <person name="Chen K."/>
        </authorList>
    </citation>
    <scope>NUCLEOTIDE SEQUENCE [LARGE SCALE GENOMIC DNA]</scope>
    <source>
        <strain evidence="8">01-14</strain>
        <tissue evidence="8">Leaf</tissue>
    </source>
</reference>
<accession>A0AAP0N062</accession>
<evidence type="ECO:0000256" key="4">
    <source>
        <dbReference type="ARBA" id="ARBA00022989"/>
    </source>
</evidence>
<evidence type="ECO:0000256" key="2">
    <source>
        <dbReference type="ARBA" id="ARBA00005982"/>
    </source>
</evidence>
<feature type="transmembrane region" description="Helical" evidence="6">
    <location>
        <begin position="53"/>
        <end position="73"/>
    </location>
</feature>
<evidence type="ECO:0000256" key="3">
    <source>
        <dbReference type="ARBA" id="ARBA00022692"/>
    </source>
</evidence>
<dbReference type="Gene3D" id="1.20.1250.20">
    <property type="entry name" value="MFS general substrate transporter like domains"/>
    <property type="match status" value="1"/>
</dbReference>
<dbReference type="EMBL" id="JBCGBO010000001">
    <property type="protein sequence ID" value="KAK9229058.1"/>
    <property type="molecule type" value="Genomic_DNA"/>
</dbReference>
<protein>
    <submittedName>
        <fullName evidence="8">Uncharacterized protein</fullName>
    </submittedName>
</protein>
<feature type="chain" id="PRO_5043010911" evidence="7">
    <location>
        <begin position="18"/>
        <end position="194"/>
    </location>
</feature>
<dbReference type="GO" id="GO:0016020">
    <property type="term" value="C:membrane"/>
    <property type="evidence" value="ECO:0007669"/>
    <property type="project" value="UniProtKB-SubCell"/>
</dbReference>
<feature type="signal peptide" evidence="7">
    <location>
        <begin position="1"/>
        <end position="17"/>
    </location>
</feature>